<protein>
    <recommendedName>
        <fullName evidence="5">UvrD-like helicase ATP-binding domain-containing protein</fullName>
    </recommendedName>
</protein>
<dbReference type="Pfam" id="PF00580">
    <property type="entry name" value="UvrD-helicase"/>
    <property type="match status" value="1"/>
</dbReference>
<evidence type="ECO:0000256" key="4">
    <source>
        <dbReference type="ARBA" id="ARBA00022840"/>
    </source>
</evidence>
<sequence length="67" mass="7325">MNFMNWDDNLFEEQKKAASHIGSHARLLAGPGTGKTLALTRRIVYLITDENAPCVSLLINIIISLGA</sequence>
<gene>
    <name evidence="6" type="ORF">S06H3_07813</name>
</gene>
<dbReference type="GO" id="GO:0004386">
    <property type="term" value="F:helicase activity"/>
    <property type="evidence" value="ECO:0007669"/>
    <property type="project" value="UniProtKB-KW"/>
</dbReference>
<comment type="caution">
    <text evidence="6">The sequence shown here is derived from an EMBL/GenBank/DDBJ whole genome shotgun (WGS) entry which is preliminary data.</text>
</comment>
<organism evidence="6">
    <name type="scientific">marine sediment metagenome</name>
    <dbReference type="NCBI Taxonomy" id="412755"/>
    <lineage>
        <taxon>unclassified sequences</taxon>
        <taxon>metagenomes</taxon>
        <taxon>ecological metagenomes</taxon>
    </lineage>
</organism>
<dbReference type="SUPFAM" id="SSF52540">
    <property type="entry name" value="P-loop containing nucleoside triphosphate hydrolases"/>
    <property type="match status" value="1"/>
</dbReference>
<dbReference type="GO" id="GO:0016787">
    <property type="term" value="F:hydrolase activity"/>
    <property type="evidence" value="ECO:0007669"/>
    <property type="project" value="UniProtKB-KW"/>
</dbReference>
<accession>X1K257</accession>
<feature type="domain" description="UvrD-like helicase ATP-binding" evidence="5">
    <location>
        <begin position="12"/>
        <end position="58"/>
    </location>
</feature>
<reference evidence="6" key="1">
    <citation type="journal article" date="2014" name="Front. Microbiol.">
        <title>High frequency of phylogenetically diverse reductive dehalogenase-homologous genes in deep subseafloor sedimentary metagenomes.</title>
        <authorList>
            <person name="Kawai M."/>
            <person name="Futagami T."/>
            <person name="Toyoda A."/>
            <person name="Takaki Y."/>
            <person name="Nishi S."/>
            <person name="Hori S."/>
            <person name="Arai W."/>
            <person name="Tsubouchi T."/>
            <person name="Morono Y."/>
            <person name="Uchiyama I."/>
            <person name="Ito T."/>
            <person name="Fujiyama A."/>
            <person name="Inagaki F."/>
            <person name="Takami H."/>
        </authorList>
    </citation>
    <scope>NUCLEOTIDE SEQUENCE</scope>
    <source>
        <strain evidence="6">Expedition CK06-06</strain>
    </source>
</reference>
<dbReference type="GO" id="GO:0005524">
    <property type="term" value="F:ATP binding"/>
    <property type="evidence" value="ECO:0007669"/>
    <property type="project" value="UniProtKB-KW"/>
</dbReference>
<evidence type="ECO:0000256" key="2">
    <source>
        <dbReference type="ARBA" id="ARBA00022801"/>
    </source>
</evidence>
<dbReference type="InterPro" id="IPR027417">
    <property type="entry name" value="P-loop_NTPase"/>
</dbReference>
<keyword evidence="2" id="KW-0378">Hydrolase</keyword>
<evidence type="ECO:0000259" key="5">
    <source>
        <dbReference type="Pfam" id="PF00580"/>
    </source>
</evidence>
<dbReference type="AlphaFoldDB" id="X1K257"/>
<name>X1K257_9ZZZZ</name>
<proteinExistence type="predicted"/>
<keyword evidence="3" id="KW-0347">Helicase</keyword>
<keyword evidence="1" id="KW-0547">Nucleotide-binding</keyword>
<keyword evidence="4" id="KW-0067">ATP-binding</keyword>
<evidence type="ECO:0000256" key="1">
    <source>
        <dbReference type="ARBA" id="ARBA00022741"/>
    </source>
</evidence>
<dbReference type="EMBL" id="BARV01003216">
    <property type="protein sequence ID" value="GAI00608.1"/>
    <property type="molecule type" value="Genomic_DNA"/>
</dbReference>
<dbReference type="Gene3D" id="3.40.50.300">
    <property type="entry name" value="P-loop containing nucleotide triphosphate hydrolases"/>
    <property type="match status" value="1"/>
</dbReference>
<dbReference type="InterPro" id="IPR014016">
    <property type="entry name" value="UvrD-like_ATP-bd"/>
</dbReference>
<evidence type="ECO:0000256" key="3">
    <source>
        <dbReference type="ARBA" id="ARBA00022806"/>
    </source>
</evidence>
<evidence type="ECO:0000313" key="6">
    <source>
        <dbReference type="EMBL" id="GAI00608.1"/>
    </source>
</evidence>